<comment type="caution">
    <text evidence="3">The sequence shown here is derived from an EMBL/GenBank/DDBJ whole genome shotgun (WGS) entry which is preliminary data.</text>
</comment>
<evidence type="ECO:0000256" key="2">
    <source>
        <dbReference type="SAM" id="Phobius"/>
    </source>
</evidence>
<dbReference type="Proteomes" id="UP000292695">
    <property type="component" value="Unassembled WGS sequence"/>
</dbReference>
<gene>
    <name evidence="3" type="ORF">E0H50_27150</name>
</gene>
<proteinExistence type="predicted"/>
<feature type="compositionally biased region" description="Low complexity" evidence="1">
    <location>
        <begin position="155"/>
        <end position="178"/>
    </location>
</feature>
<keyword evidence="2" id="KW-0812">Transmembrane</keyword>
<protein>
    <submittedName>
        <fullName evidence="3">Uncharacterized protein</fullName>
    </submittedName>
</protein>
<evidence type="ECO:0000256" key="1">
    <source>
        <dbReference type="SAM" id="MobiDB-lite"/>
    </source>
</evidence>
<dbReference type="OrthoDB" id="3830606at2"/>
<dbReference type="RefSeq" id="WP_131293345.1">
    <property type="nucleotide sequence ID" value="NZ_SJKA01000010.1"/>
</dbReference>
<keyword evidence="4" id="KW-1185">Reference proteome</keyword>
<feature type="transmembrane region" description="Helical" evidence="2">
    <location>
        <begin position="120"/>
        <end position="141"/>
    </location>
</feature>
<feature type="compositionally biased region" description="Gly residues" evidence="1">
    <location>
        <begin position="9"/>
        <end position="26"/>
    </location>
</feature>
<feature type="region of interest" description="Disordered" evidence="1">
    <location>
        <begin position="1"/>
        <end position="119"/>
    </location>
</feature>
<feature type="region of interest" description="Disordered" evidence="1">
    <location>
        <begin position="146"/>
        <end position="206"/>
    </location>
</feature>
<sequence>MSNQQPPYGGQGQGGQGGQPPYGGQPGQQPGHGQQPGQPGQQPGYGQQPGQQPGYGQQPQQPGYGQQAPYPQQQPQQGYPGQQQGYPGQQQGFPGQQPQYGGQQWNQPPRSGGGGSSKTLLIAGGAFAVVAIIGVVLALVFRGGDDEQADPTPTPTSAPTSQPTEEPTAEPTDSPTTEPTEEPTGEPTTSPTNEPTTEPNGGDEGIEVAEGVYVKPQTGYIRKSVDGFKGVVLVKQGEGVFMVQAAKVSGTSAAALLPQVLKTDTKSLSSVKTGQVKTTTPGPDDKTPVKVLLTQSYSGMQSSQSGSLAVVGFVAVVEREDGVFTVARAYGRKDKLSTLDPDTTAMLKSVLQSQ</sequence>
<reference evidence="3 4" key="1">
    <citation type="submission" date="2019-02" db="EMBL/GenBank/DDBJ databases">
        <title>Kribbella capetownensis sp. nov. and Kribbella speibonae sp. nov., isolated from soil.</title>
        <authorList>
            <person name="Curtis S.M."/>
            <person name="Norton I."/>
            <person name="Everest G.J."/>
            <person name="Meyers P.R."/>
        </authorList>
    </citation>
    <scope>NUCLEOTIDE SEQUENCE [LARGE SCALE GENOMIC DNA]</scope>
    <source>
        <strain evidence="3 4">DSM 27082</strain>
    </source>
</reference>
<feature type="compositionally biased region" description="Low complexity" evidence="1">
    <location>
        <begin position="27"/>
        <end position="104"/>
    </location>
</feature>
<feature type="compositionally biased region" description="Low complexity" evidence="1">
    <location>
        <begin position="185"/>
        <end position="199"/>
    </location>
</feature>
<evidence type="ECO:0000313" key="4">
    <source>
        <dbReference type="Proteomes" id="UP000292695"/>
    </source>
</evidence>
<name>A0A4V2M2S7_9ACTN</name>
<keyword evidence="2" id="KW-0472">Membrane</keyword>
<accession>A0A4V2M2S7</accession>
<keyword evidence="2" id="KW-1133">Transmembrane helix</keyword>
<organism evidence="3 4">
    <name type="scientific">Kribbella sindirgiensis</name>
    <dbReference type="NCBI Taxonomy" id="1124744"/>
    <lineage>
        <taxon>Bacteria</taxon>
        <taxon>Bacillati</taxon>
        <taxon>Actinomycetota</taxon>
        <taxon>Actinomycetes</taxon>
        <taxon>Propionibacteriales</taxon>
        <taxon>Kribbellaceae</taxon>
        <taxon>Kribbella</taxon>
    </lineage>
</organism>
<evidence type="ECO:0000313" key="3">
    <source>
        <dbReference type="EMBL" id="TCC29292.1"/>
    </source>
</evidence>
<dbReference type="EMBL" id="SJKA01000010">
    <property type="protein sequence ID" value="TCC29292.1"/>
    <property type="molecule type" value="Genomic_DNA"/>
</dbReference>
<dbReference type="AlphaFoldDB" id="A0A4V2M2S7"/>